<dbReference type="SUPFAM" id="SSF53790">
    <property type="entry name" value="Tetrapyrrole methylase"/>
    <property type="match status" value="1"/>
</dbReference>
<dbReference type="PROSITE" id="PS00840">
    <property type="entry name" value="SUMT_2"/>
    <property type="match status" value="1"/>
</dbReference>
<dbReference type="InterPro" id="IPR014776">
    <property type="entry name" value="4pyrrole_Mease_sub2"/>
</dbReference>
<dbReference type="Pfam" id="PF00590">
    <property type="entry name" value="TP_methylase"/>
    <property type="match status" value="1"/>
</dbReference>
<dbReference type="eggNOG" id="COG0007">
    <property type="taxonomic scope" value="Bacteria"/>
</dbReference>
<evidence type="ECO:0000313" key="12">
    <source>
        <dbReference type="Proteomes" id="UP000000742"/>
    </source>
</evidence>
<evidence type="ECO:0000256" key="4">
    <source>
        <dbReference type="ARBA" id="ARBA00022603"/>
    </source>
</evidence>
<dbReference type="GO" id="GO:0019354">
    <property type="term" value="P:siroheme biosynthetic process"/>
    <property type="evidence" value="ECO:0007669"/>
    <property type="project" value="InterPro"/>
</dbReference>
<dbReference type="EMBL" id="CP000922">
    <property type="protein sequence ID" value="ACJ34527.1"/>
    <property type="molecule type" value="Genomic_DNA"/>
</dbReference>
<accession>B7GLS7</accession>
<reference evidence="11 12" key="1">
    <citation type="journal article" date="2008" name="Genome Biol.">
        <title>Encapsulated in silica: genome, proteome and physiology of the thermophilic bacterium Anoxybacillus flavithermus WK1.</title>
        <authorList>
            <person name="Saw J.H."/>
            <person name="Mountain B.W."/>
            <person name="Feng L."/>
            <person name="Omelchenko M.V."/>
            <person name="Hou S."/>
            <person name="Saito J.A."/>
            <person name="Stott M.B."/>
            <person name="Li D."/>
            <person name="Zhao G."/>
            <person name="Wu J."/>
            <person name="Galperin M.Y."/>
            <person name="Koonin E.V."/>
            <person name="Makarova K.S."/>
            <person name="Wolf Y.I."/>
            <person name="Rigden D.J."/>
            <person name="Dunfield P.F."/>
            <person name="Wang L."/>
            <person name="Alam M."/>
        </authorList>
    </citation>
    <scope>NUCLEOTIDE SEQUENCE [LARGE SCALE GENOMIC DNA]</scope>
    <source>
        <strain evidence="12">DSM 21510 / WK1</strain>
    </source>
</reference>
<evidence type="ECO:0000256" key="7">
    <source>
        <dbReference type="ARBA" id="ARBA00023244"/>
    </source>
</evidence>
<evidence type="ECO:0000259" key="10">
    <source>
        <dbReference type="Pfam" id="PF00590"/>
    </source>
</evidence>
<keyword evidence="4 9" id="KW-0489">Methyltransferase</keyword>
<keyword evidence="7" id="KW-0627">Porphyrin biosynthesis</keyword>
<dbReference type="InterPro" id="IPR050161">
    <property type="entry name" value="Siro_Cobalamin_biosynth"/>
</dbReference>
<dbReference type="NCBIfam" id="NF004790">
    <property type="entry name" value="PRK06136.1"/>
    <property type="match status" value="1"/>
</dbReference>
<name>B7GLS7_ANOFW</name>
<sequence length="274" mass="30894">MSRWRWRCFIWRHFPLRTYQQGAIMMNKGKVYIVGAGPGNPKLITIYGRECIEKADVIIYDRLISHELLTYAKEGTEFVYCGKEPKKHGNIQQQIHEWLVQYALQGKTVVRLKGGDPFMFGRGGEEAEHLRAHGIPYEIVPGVTAGVAAPAYAGIPVTHRNYAGGVTFIAGHQSGERDRIRWSALSHATDTLVFYMGMANIAYICEQLQRHGKDGHTPVAVIEWATTNKQRTVVGTLQTIVDIVNEKQLSSPAIIVVGDVVRLHDQLKWVEETW</sequence>
<protein>
    <recommendedName>
        <fullName evidence="3">Uroporphyrinogen-III C-methyltransferase</fullName>
        <ecNumber evidence="2">2.1.1.107</ecNumber>
    </recommendedName>
    <alternativeName>
        <fullName evidence="8">Uroporphyrinogen III methylase</fullName>
    </alternativeName>
</protein>
<evidence type="ECO:0000256" key="5">
    <source>
        <dbReference type="ARBA" id="ARBA00022679"/>
    </source>
</evidence>
<dbReference type="PANTHER" id="PTHR45790:SF3">
    <property type="entry name" value="S-ADENOSYL-L-METHIONINE-DEPENDENT UROPORPHYRINOGEN III METHYLTRANSFERASE, CHLOROPLASTIC"/>
    <property type="match status" value="1"/>
</dbReference>
<dbReference type="FunFam" id="3.30.950.10:FF:000001">
    <property type="entry name" value="Siroheme synthase"/>
    <property type="match status" value="1"/>
</dbReference>
<dbReference type="STRING" id="491915.Aflv_2168"/>
<dbReference type="InterPro" id="IPR035996">
    <property type="entry name" value="4pyrrol_Methylase_sf"/>
</dbReference>
<evidence type="ECO:0000256" key="2">
    <source>
        <dbReference type="ARBA" id="ARBA00012162"/>
    </source>
</evidence>
<dbReference type="GO" id="GO:0004851">
    <property type="term" value="F:uroporphyrin-III C-methyltransferase activity"/>
    <property type="evidence" value="ECO:0007669"/>
    <property type="project" value="UniProtKB-EC"/>
</dbReference>
<keyword evidence="6" id="KW-0949">S-adenosyl-L-methionine</keyword>
<dbReference type="GO" id="GO:0032259">
    <property type="term" value="P:methylation"/>
    <property type="evidence" value="ECO:0007669"/>
    <property type="project" value="UniProtKB-KW"/>
</dbReference>
<dbReference type="Gene3D" id="3.30.950.10">
    <property type="entry name" value="Methyltransferase, Cobalt-precorrin-4 Transmethylase, Domain 2"/>
    <property type="match status" value="1"/>
</dbReference>
<dbReference type="FunFam" id="3.40.1010.10:FF:000001">
    <property type="entry name" value="Siroheme synthase"/>
    <property type="match status" value="1"/>
</dbReference>
<dbReference type="EC" id="2.1.1.107" evidence="2"/>
<dbReference type="CDD" id="cd11642">
    <property type="entry name" value="SUMT"/>
    <property type="match status" value="1"/>
</dbReference>
<evidence type="ECO:0000256" key="3">
    <source>
        <dbReference type="ARBA" id="ARBA00018323"/>
    </source>
</evidence>
<gene>
    <name evidence="11" type="ordered locus">Aflv_2168</name>
</gene>
<proteinExistence type="inferred from homology"/>
<evidence type="ECO:0000256" key="8">
    <source>
        <dbReference type="ARBA" id="ARBA00079776"/>
    </source>
</evidence>
<dbReference type="HOGENOM" id="CLU_011276_7_0_9"/>
<keyword evidence="5 9" id="KW-0808">Transferase</keyword>
<dbReference type="AlphaFoldDB" id="B7GLS7"/>
<dbReference type="Proteomes" id="UP000000742">
    <property type="component" value="Chromosome"/>
</dbReference>
<dbReference type="InterPro" id="IPR006366">
    <property type="entry name" value="CobA/CysG_C"/>
</dbReference>
<dbReference type="NCBIfam" id="TIGR01469">
    <property type="entry name" value="cobA_cysG_Cterm"/>
    <property type="match status" value="1"/>
</dbReference>
<dbReference type="KEGG" id="afl:Aflv_2168"/>
<organism evidence="11 12">
    <name type="scientific">Anoxybacillus flavithermus (strain DSM 21510 / WK1)</name>
    <dbReference type="NCBI Taxonomy" id="491915"/>
    <lineage>
        <taxon>Bacteria</taxon>
        <taxon>Bacillati</taxon>
        <taxon>Bacillota</taxon>
        <taxon>Bacilli</taxon>
        <taxon>Bacillales</taxon>
        <taxon>Anoxybacillaceae</taxon>
        <taxon>Anoxybacillus</taxon>
    </lineage>
</organism>
<comment type="similarity">
    <text evidence="1 9">Belongs to the precorrin methyltransferase family.</text>
</comment>
<feature type="domain" description="Tetrapyrrole methylase" evidence="10">
    <location>
        <begin position="30"/>
        <end position="240"/>
    </location>
</feature>
<dbReference type="PANTHER" id="PTHR45790">
    <property type="entry name" value="SIROHEME SYNTHASE-RELATED"/>
    <property type="match status" value="1"/>
</dbReference>
<dbReference type="Gene3D" id="3.40.1010.10">
    <property type="entry name" value="Cobalt-precorrin-4 Transmethylase, Domain 1"/>
    <property type="match status" value="1"/>
</dbReference>
<evidence type="ECO:0000256" key="1">
    <source>
        <dbReference type="ARBA" id="ARBA00005879"/>
    </source>
</evidence>
<dbReference type="InterPro" id="IPR000878">
    <property type="entry name" value="4pyrrol_Mease"/>
</dbReference>
<evidence type="ECO:0000256" key="9">
    <source>
        <dbReference type="RuleBase" id="RU003960"/>
    </source>
</evidence>
<evidence type="ECO:0000256" key="6">
    <source>
        <dbReference type="ARBA" id="ARBA00022691"/>
    </source>
</evidence>
<dbReference type="InterPro" id="IPR003043">
    <property type="entry name" value="Uropor_MeTrfase_CS"/>
</dbReference>
<dbReference type="InterPro" id="IPR014777">
    <property type="entry name" value="4pyrrole_Mease_sub1"/>
</dbReference>
<evidence type="ECO:0000313" key="11">
    <source>
        <dbReference type="EMBL" id="ACJ34527.1"/>
    </source>
</evidence>